<feature type="compositionally biased region" description="Polar residues" evidence="1">
    <location>
        <begin position="163"/>
        <end position="181"/>
    </location>
</feature>
<feature type="region of interest" description="Disordered" evidence="1">
    <location>
        <begin position="274"/>
        <end position="309"/>
    </location>
</feature>
<dbReference type="EMBL" id="CAUJNA010003318">
    <property type="protein sequence ID" value="CAJ1398976.1"/>
    <property type="molecule type" value="Genomic_DNA"/>
</dbReference>
<protein>
    <submittedName>
        <fullName evidence="2">Uncharacterized protein</fullName>
    </submittedName>
</protein>
<gene>
    <name evidence="2" type="ORF">EVOR1521_LOCUS22614</name>
</gene>
<feature type="region of interest" description="Disordered" evidence="1">
    <location>
        <begin position="126"/>
        <end position="185"/>
    </location>
</feature>
<dbReference type="Proteomes" id="UP001178507">
    <property type="component" value="Unassembled WGS sequence"/>
</dbReference>
<accession>A0AA36ND43</accession>
<evidence type="ECO:0000256" key="1">
    <source>
        <dbReference type="SAM" id="MobiDB-lite"/>
    </source>
</evidence>
<keyword evidence="3" id="KW-1185">Reference proteome</keyword>
<organism evidence="2 3">
    <name type="scientific">Effrenium voratum</name>
    <dbReference type="NCBI Taxonomy" id="2562239"/>
    <lineage>
        <taxon>Eukaryota</taxon>
        <taxon>Sar</taxon>
        <taxon>Alveolata</taxon>
        <taxon>Dinophyceae</taxon>
        <taxon>Suessiales</taxon>
        <taxon>Symbiodiniaceae</taxon>
        <taxon>Effrenium</taxon>
    </lineage>
</organism>
<sequence length="326" mass="37592">MPHIRALAQFLADLALVHRPRRVYGNRLPPEALAIAALQLALHGFGAPPVACEESFLRLQELLAPVPEQELRSLVADVYRLWLRVPADSPIACRWRARGCQMPKAPSQEDLPALLQECCFFQTPQKRPLEPKDHSATPGSFSPQDPCAIKMRPNPGTPRSEESTSPGSWQSESGDMTASSEMEQERGRAHLFLRRLSSPRMSSLVRWIRSHLWRAQPFLRRLSSPRMSSLVRWIRSHLWRAHPFLRRLSSSRTSSALRSSHRRRWSSSRTWQRQHQRLWSQRKRPRCRSKKMRPLAPPPRPGPRQRLLLDPSRGTRWCLSHDGSIL</sequence>
<evidence type="ECO:0000313" key="3">
    <source>
        <dbReference type="Proteomes" id="UP001178507"/>
    </source>
</evidence>
<reference evidence="2" key="1">
    <citation type="submission" date="2023-08" db="EMBL/GenBank/DDBJ databases">
        <authorList>
            <person name="Chen Y."/>
            <person name="Shah S."/>
            <person name="Dougan E. K."/>
            <person name="Thang M."/>
            <person name="Chan C."/>
        </authorList>
    </citation>
    <scope>NUCLEOTIDE SEQUENCE</scope>
</reference>
<proteinExistence type="predicted"/>
<evidence type="ECO:0000313" key="2">
    <source>
        <dbReference type="EMBL" id="CAJ1398976.1"/>
    </source>
</evidence>
<dbReference type="AlphaFoldDB" id="A0AA36ND43"/>
<name>A0AA36ND43_9DINO</name>
<feature type="compositionally biased region" description="Basic residues" evidence="1">
    <location>
        <begin position="274"/>
        <end position="293"/>
    </location>
</feature>
<comment type="caution">
    <text evidence="2">The sequence shown here is derived from an EMBL/GenBank/DDBJ whole genome shotgun (WGS) entry which is preliminary data.</text>
</comment>